<dbReference type="SUPFAM" id="SSF57701">
    <property type="entry name" value="Zn2/Cys6 DNA-binding domain"/>
    <property type="match status" value="1"/>
</dbReference>
<evidence type="ECO:0000256" key="1">
    <source>
        <dbReference type="ARBA" id="ARBA00022723"/>
    </source>
</evidence>
<dbReference type="Pfam" id="PF00172">
    <property type="entry name" value="Zn_clus"/>
    <property type="match status" value="1"/>
</dbReference>
<dbReference type="GO" id="GO:0000978">
    <property type="term" value="F:RNA polymerase II cis-regulatory region sequence-specific DNA binding"/>
    <property type="evidence" value="ECO:0007669"/>
    <property type="project" value="TreeGrafter"/>
</dbReference>
<dbReference type="OrthoDB" id="2943660at2759"/>
<accession>A0A9P8TR62</accession>
<reference evidence="9" key="1">
    <citation type="journal article" date="2021" name="Open Biol.">
        <title>Shared evolutionary footprints suggest mitochondrial oxidative damage underlies multiple complex I losses in fungi.</title>
        <authorList>
            <person name="Schikora-Tamarit M.A."/>
            <person name="Marcet-Houben M."/>
            <person name="Nosek J."/>
            <person name="Gabaldon T."/>
        </authorList>
    </citation>
    <scope>NUCLEOTIDE SEQUENCE</scope>
    <source>
        <strain evidence="9">CBS2887</strain>
    </source>
</reference>
<feature type="domain" description="Zn(2)-C6 fungal-type" evidence="8">
    <location>
        <begin position="35"/>
        <end position="67"/>
    </location>
</feature>
<evidence type="ECO:0000256" key="3">
    <source>
        <dbReference type="ARBA" id="ARBA00023015"/>
    </source>
</evidence>
<evidence type="ECO:0000313" key="10">
    <source>
        <dbReference type="Proteomes" id="UP000774326"/>
    </source>
</evidence>
<dbReference type="SMART" id="SM00066">
    <property type="entry name" value="GAL4"/>
    <property type="match status" value="1"/>
</dbReference>
<dbReference type="InterPro" id="IPR001138">
    <property type="entry name" value="Zn2Cys6_DnaBD"/>
</dbReference>
<dbReference type="PROSITE" id="PS50048">
    <property type="entry name" value="ZN2_CY6_FUNGAL_2"/>
    <property type="match status" value="1"/>
</dbReference>
<gene>
    <name evidence="9" type="ORF">WICPIJ_000965</name>
</gene>
<dbReference type="InterPro" id="IPR050675">
    <property type="entry name" value="OAF3"/>
</dbReference>
<keyword evidence="4" id="KW-0238">DNA-binding</keyword>
<dbReference type="InterPro" id="IPR007219">
    <property type="entry name" value="XnlR_reg_dom"/>
</dbReference>
<keyword evidence="10" id="KW-1185">Reference proteome</keyword>
<proteinExistence type="predicted"/>
<dbReference type="Proteomes" id="UP000774326">
    <property type="component" value="Unassembled WGS sequence"/>
</dbReference>
<protein>
    <recommendedName>
        <fullName evidence="8">Zn(2)-C6 fungal-type domain-containing protein</fullName>
    </recommendedName>
</protein>
<name>A0A9P8TR62_WICPI</name>
<evidence type="ECO:0000256" key="7">
    <source>
        <dbReference type="SAM" id="MobiDB-lite"/>
    </source>
</evidence>
<feature type="region of interest" description="Disordered" evidence="7">
    <location>
        <begin position="1080"/>
        <end position="1121"/>
    </location>
</feature>
<keyword evidence="1" id="KW-0479">Metal-binding</keyword>
<feature type="compositionally biased region" description="Basic and acidic residues" evidence="7">
    <location>
        <begin position="1100"/>
        <end position="1113"/>
    </location>
</feature>
<dbReference type="PROSITE" id="PS00463">
    <property type="entry name" value="ZN2_CY6_FUNGAL_1"/>
    <property type="match status" value="1"/>
</dbReference>
<keyword evidence="2" id="KW-0862">Zinc</keyword>
<dbReference type="GO" id="GO:0005634">
    <property type="term" value="C:nucleus"/>
    <property type="evidence" value="ECO:0007669"/>
    <property type="project" value="TreeGrafter"/>
</dbReference>
<evidence type="ECO:0000256" key="5">
    <source>
        <dbReference type="ARBA" id="ARBA00023163"/>
    </source>
</evidence>
<comment type="caution">
    <text evidence="9">The sequence shown here is derived from an EMBL/GenBank/DDBJ whole genome shotgun (WGS) entry which is preliminary data.</text>
</comment>
<keyword evidence="3" id="KW-0805">Transcription regulation</keyword>
<reference evidence="9" key="2">
    <citation type="submission" date="2021-01" db="EMBL/GenBank/DDBJ databases">
        <authorList>
            <person name="Schikora-Tamarit M.A."/>
        </authorList>
    </citation>
    <scope>NUCLEOTIDE SEQUENCE</scope>
    <source>
        <strain evidence="9">CBS2887</strain>
    </source>
</reference>
<dbReference type="PANTHER" id="PTHR31069:SF12">
    <property type="entry name" value="TRANSCRIPTION FACTOR DOMAIN-CONTAINING PROTEIN"/>
    <property type="match status" value="1"/>
</dbReference>
<evidence type="ECO:0000256" key="2">
    <source>
        <dbReference type="ARBA" id="ARBA00022833"/>
    </source>
</evidence>
<dbReference type="GO" id="GO:0000981">
    <property type="term" value="F:DNA-binding transcription factor activity, RNA polymerase II-specific"/>
    <property type="evidence" value="ECO:0007669"/>
    <property type="project" value="InterPro"/>
</dbReference>
<dbReference type="GO" id="GO:0008270">
    <property type="term" value="F:zinc ion binding"/>
    <property type="evidence" value="ECO:0007669"/>
    <property type="project" value="InterPro"/>
</dbReference>
<keyword evidence="5" id="KW-0804">Transcription</keyword>
<dbReference type="Gene3D" id="4.10.240.10">
    <property type="entry name" value="Zn(2)-C6 fungal-type DNA-binding domain"/>
    <property type="match status" value="1"/>
</dbReference>
<sequence>MTKRGPTEGLLNGMNTFGFVNNEQHAAKRKRTITSCAPCRKKKVKCDKSRPVCGYCKKTKTGHQCEYPEPSWESSSVMVVSDYQKAASVPLAHINISATSAASIAAPNLKSELQDTSQHATMLNDTHTQPLPAAPPRRKSSVGLQTTFQVQQPVPVNVNSKSAAPAVSSIASNQPISLHPDMTPVSSGFNDYLFGTATPPQNTVPESNIRTSQQMQQPPLKKQSVPVRESTVPKTSLTFYSYTEPVVMRAGRLLAPGPLSLVSLLKKDPFLLVLLYKIRTDRLLDNFERKSRELQLKAVSATATASSATADKPADGNGAYSQRKNAGVASAPKSIYGLDQSLDNTASEKDLVQQIVFVTERVSGREEEFQKRLIENEQIEDINQDNLSDAKDNTTAAKGSTATLGNPDTTQATSSAKQDDTTSSKPALFPDVNLRVCASSDEYMKGTILYIYSILPSRKVIWTLFDRFFSCALIGAMPFSLQNQMKHRLVAVIGAPSYDEVGKVGLKLDKRFDFAYIGQLLYIMRISYLSVVKHDGNTEEEKFILQNPIGVEFANAAQMCLNQFKVLRRGAIPIAMCFLLMRAYHKYAPEDGDSSDGGDSQVFLGIAVQMMNSIGMNRDQSHVKQFASNIPFVNLMRLLWHEVVSMDVSQAMTYGSGTLTNPRFYDTKIPEMFDDSQIESSGKFDTQSRAAIFENYKNGDKLNKASRDILDLVLRIDQEPKISELLPKLSKLESTLAEIGCGSLKEILQLDISAIGDAIKKHHKFIKYVELKCSMFVIYYHIYANDPLNQGDCYKKLIEIALEIVPLALLLGSANGSEVNLFEKIFGTGTQLIIIPTLISCIHKLNQVFVSICCRCLDISFNYVTSPPRAKLVKRLFDIAIYYFRMSYDALKNLSSTYFQAWRAIKGTSYIYRMITNKNNNIWNRAVTVKEKGIAGDFNYYQHMPETNDIEQRTDAELEELIAILYNKEYFADICNRLSPFMKKSSQTVLNNIYGPGSTRRFKLMEFSTTVNLVFGLGKIKPEDTKFFSSRANNESINPATTSSSKKLVVTVEPNNPDTPTQTGNKDIDLMLNTAIPTVSASMAPPEPEPFRLPPQPQHIDNRSSQDCSRGDSGHGPLDENYYDLQHGGLYMDPEVDRLWINSIIGQNGVAATPGPSAYGPGDFGFTSNMFDLPSGAVNAANATATATATGANFEHNSINSTAFNSIGDNQPFTGRSDQTQLQQFTTNLHPIPVKQHDLYNEEKINLEISGAGQQVFVIQRNNRSLFAQPPPQQQQQQNQVQSSNLETISSKVEPVPVPRINDNLARFTGDLTSSEVHGLIKSTTDEPLTPAIGGDLSSGVPVAAGNMGIDFSQNQTTTLLGNNEQLNAVMDGDFDIGLLLNDLSTYGVFGL</sequence>
<dbReference type="CDD" id="cd00067">
    <property type="entry name" value="GAL4"/>
    <property type="match status" value="1"/>
</dbReference>
<dbReference type="Pfam" id="PF04082">
    <property type="entry name" value="Fungal_trans"/>
    <property type="match status" value="1"/>
</dbReference>
<dbReference type="GO" id="GO:0045944">
    <property type="term" value="P:positive regulation of transcription by RNA polymerase II"/>
    <property type="evidence" value="ECO:0007669"/>
    <property type="project" value="TreeGrafter"/>
</dbReference>
<feature type="region of interest" description="Disordered" evidence="7">
    <location>
        <begin position="208"/>
        <end position="228"/>
    </location>
</feature>
<evidence type="ECO:0000256" key="4">
    <source>
        <dbReference type="ARBA" id="ARBA00023125"/>
    </source>
</evidence>
<dbReference type="CDD" id="cd12148">
    <property type="entry name" value="fungal_TF_MHR"/>
    <property type="match status" value="1"/>
</dbReference>
<organism evidence="9 10">
    <name type="scientific">Wickerhamomyces pijperi</name>
    <name type="common">Yeast</name>
    <name type="synonym">Pichia pijperi</name>
    <dbReference type="NCBI Taxonomy" id="599730"/>
    <lineage>
        <taxon>Eukaryota</taxon>
        <taxon>Fungi</taxon>
        <taxon>Dikarya</taxon>
        <taxon>Ascomycota</taxon>
        <taxon>Saccharomycotina</taxon>
        <taxon>Saccharomycetes</taxon>
        <taxon>Phaffomycetales</taxon>
        <taxon>Wickerhamomycetaceae</taxon>
        <taxon>Wickerhamomyces</taxon>
    </lineage>
</organism>
<evidence type="ECO:0000313" key="9">
    <source>
        <dbReference type="EMBL" id="KAH3688040.1"/>
    </source>
</evidence>
<feature type="region of interest" description="Disordered" evidence="7">
    <location>
        <begin position="384"/>
        <end position="424"/>
    </location>
</feature>
<dbReference type="SMART" id="SM00906">
    <property type="entry name" value="Fungal_trans"/>
    <property type="match status" value="1"/>
</dbReference>
<feature type="compositionally biased region" description="Pro residues" evidence="7">
    <location>
        <begin position="1085"/>
        <end position="1097"/>
    </location>
</feature>
<dbReference type="EMBL" id="JAEUBG010000541">
    <property type="protein sequence ID" value="KAH3688040.1"/>
    <property type="molecule type" value="Genomic_DNA"/>
</dbReference>
<feature type="compositionally biased region" description="Low complexity" evidence="7">
    <location>
        <begin position="300"/>
        <end position="310"/>
    </location>
</feature>
<feature type="compositionally biased region" description="Polar residues" evidence="7">
    <location>
        <begin position="393"/>
        <end position="416"/>
    </location>
</feature>
<evidence type="ECO:0000259" key="8">
    <source>
        <dbReference type="PROSITE" id="PS50048"/>
    </source>
</evidence>
<dbReference type="PANTHER" id="PTHR31069">
    <property type="entry name" value="OLEATE-ACTIVATED TRANSCRIPTION FACTOR 1-RELATED"/>
    <property type="match status" value="1"/>
</dbReference>
<dbReference type="GO" id="GO:0006351">
    <property type="term" value="P:DNA-templated transcription"/>
    <property type="evidence" value="ECO:0007669"/>
    <property type="project" value="InterPro"/>
</dbReference>
<feature type="compositionally biased region" description="Polar residues" evidence="7">
    <location>
        <begin position="208"/>
        <end position="217"/>
    </location>
</feature>
<feature type="region of interest" description="Disordered" evidence="7">
    <location>
        <begin position="300"/>
        <end position="325"/>
    </location>
</feature>
<evidence type="ECO:0000256" key="6">
    <source>
        <dbReference type="ARBA" id="ARBA00023242"/>
    </source>
</evidence>
<keyword evidence="6" id="KW-0539">Nucleus</keyword>
<dbReference type="InterPro" id="IPR036864">
    <property type="entry name" value="Zn2-C6_fun-type_DNA-bd_sf"/>
</dbReference>